<gene>
    <name evidence="2" type="ORF">SAMN05216352_10826</name>
</gene>
<keyword evidence="3" id="KW-1185">Reference proteome</keyword>
<evidence type="ECO:0000259" key="1">
    <source>
        <dbReference type="Pfam" id="PF00857"/>
    </source>
</evidence>
<dbReference type="EMBL" id="FNDU01000008">
    <property type="protein sequence ID" value="SDI47293.1"/>
    <property type="molecule type" value="Genomic_DNA"/>
</dbReference>
<name>A0A1G8KV98_9BACI</name>
<dbReference type="GO" id="GO:0008936">
    <property type="term" value="F:nicotinamidase activity"/>
    <property type="evidence" value="ECO:0007669"/>
    <property type="project" value="InterPro"/>
</dbReference>
<feature type="domain" description="Isochorismatase-like" evidence="1">
    <location>
        <begin position="29"/>
        <end position="194"/>
    </location>
</feature>
<sequence>MNKIEKWVEKRETKQYPAKTLHDIDPATTALVVIDMVNGFAKQGTLYHQNIENLIEPIRQTMKGAKAMGIPIIGFGDAHEKNSVEFHIFPEHCLEKTEESAFVPELQEIGTDVWIPKKSTNSFLEEQFQEWLKENKQIGTFIVAGDCTDICILQFVLSMTAFFTKEGQEKRVIVPVNLVDTFSHEDHPSEAVNLFSFYLMEQAGAELVEMKNI</sequence>
<accession>A0A1G8KV98</accession>
<evidence type="ECO:0000313" key="2">
    <source>
        <dbReference type="EMBL" id="SDI47293.1"/>
    </source>
</evidence>
<dbReference type="CDD" id="cd00431">
    <property type="entry name" value="cysteine_hydrolases"/>
    <property type="match status" value="1"/>
</dbReference>
<dbReference type="PANTHER" id="PTHR47297:SF2">
    <property type="entry name" value="OS02G0606800 PROTEIN"/>
    <property type="match status" value="1"/>
</dbReference>
<evidence type="ECO:0000313" key="3">
    <source>
        <dbReference type="Proteomes" id="UP000199017"/>
    </source>
</evidence>
<dbReference type="InterPro" id="IPR036380">
    <property type="entry name" value="Isochorismatase-like_sf"/>
</dbReference>
<dbReference type="STRING" id="930129.SAMN05216352_10826"/>
<dbReference type="SUPFAM" id="SSF52499">
    <property type="entry name" value="Isochorismatase-like hydrolases"/>
    <property type="match status" value="1"/>
</dbReference>
<dbReference type="AlphaFoldDB" id="A0A1G8KV98"/>
<dbReference type="Gene3D" id="3.40.50.850">
    <property type="entry name" value="Isochorismatase-like"/>
    <property type="match status" value="1"/>
</dbReference>
<dbReference type="InterPro" id="IPR044717">
    <property type="entry name" value="NIC1"/>
</dbReference>
<dbReference type="RefSeq" id="WP_170032248.1">
    <property type="nucleotide sequence ID" value="NZ_FNDU01000008.1"/>
</dbReference>
<dbReference type="Proteomes" id="UP000199017">
    <property type="component" value="Unassembled WGS sequence"/>
</dbReference>
<proteinExistence type="predicted"/>
<dbReference type="InterPro" id="IPR000868">
    <property type="entry name" value="Isochorismatase-like_dom"/>
</dbReference>
<protein>
    <submittedName>
        <fullName evidence="2">Nicotinamidase-related amidase</fullName>
    </submittedName>
</protein>
<dbReference type="Pfam" id="PF00857">
    <property type="entry name" value="Isochorismatase"/>
    <property type="match status" value="1"/>
</dbReference>
<organism evidence="2 3">
    <name type="scientific">Alteribacillus bidgolensis</name>
    <dbReference type="NCBI Taxonomy" id="930129"/>
    <lineage>
        <taxon>Bacteria</taxon>
        <taxon>Bacillati</taxon>
        <taxon>Bacillota</taxon>
        <taxon>Bacilli</taxon>
        <taxon>Bacillales</taxon>
        <taxon>Bacillaceae</taxon>
        <taxon>Alteribacillus</taxon>
    </lineage>
</organism>
<reference evidence="2 3" key="1">
    <citation type="submission" date="2016-10" db="EMBL/GenBank/DDBJ databases">
        <authorList>
            <person name="de Groot N.N."/>
        </authorList>
    </citation>
    <scope>NUCLEOTIDE SEQUENCE [LARGE SCALE GENOMIC DNA]</scope>
    <source>
        <strain evidence="3">P4B,CCM 7963,CECT 7998,DSM 25260,IBRC-M 10614,KCTC 13821</strain>
    </source>
</reference>
<dbReference type="GO" id="GO:0019365">
    <property type="term" value="P:pyridine nucleotide salvage"/>
    <property type="evidence" value="ECO:0007669"/>
    <property type="project" value="InterPro"/>
</dbReference>
<dbReference type="PANTHER" id="PTHR47297">
    <property type="match status" value="1"/>
</dbReference>